<dbReference type="Pfam" id="PF02321">
    <property type="entry name" value="OEP"/>
    <property type="match status" value="2"/>
</dbReference>
<protein>
    <submittedName>
        <fullName evidence="1">Heavy metal RND efflux outer membrane protein, CzcC family</fullName>
    </submittedName>
</protein>
<dbReference type="PANTHER" id="PTHR30203:SF24">
    <property type="entry name" value="BLR4935 PROTEIN"/>
    <property type="match status" value="1"/>
</dbReference>
<dbReference type="SUPFAM" id="SSF56954">
    <property type="entry name" value="Outer membrane efflux proteins (OEP)"/>
    <property type="match status" value="1"/>
</dbReference>
<dbReference type="Gene3D" id="1.20.1600.10">
    <property type="entry name" value="Outer membrane efflux proteins (OEP)"/>
    <property type="match status" value="1"/>
</dbReference>
<organism evidence="1">
    <name type="scientific">hydrothermal vent metagenome</name>
    <dbReference type="NCBI Taxonomy" id="652676"/>
    <lineage>
        <taxon>unclassified sequences</taxon>
        <taxon>metagenomes</taxon>
        <taxon>ecological metagenomes</taxon>
    </lineage>
</organism>
<dbReference type="InterPro" id="IPR003423">
    <property type="entry name" value="OMP_efflux"/>
</dbReference>
<evidence type="ECO:0000313" key="1">
    <source>
        <dbReference type="EMBL" id="VAV84975.1"/>
    </source>
</evidence>
<dbReference type="AlphaFoldDB" id="A0A3B0RN30"/>
<dbReference type="GO" id="GO:0015562">
    <property type="term" value="F:efflux transmembrane transporter activity"/>
    <property type="evidence" value="ECO:0007669"/>
    <property type="project" value="InterPro"/>
</dbReference>
<sequence length="412" mass="46404">MNKRRLYILALPLLMFIFFPRYAAAEDIRSYTLNDLMNIAVQSNPSVAVFKANLAAARGVVISAGAYPNPEVGFSKGKGEPLDGSEVKNEYSISIGQPIEWSGKRAFRKKAAAAALEAKEYDRESFMLELRYKVKAAFYELLFNRKRLGISAKNLDTVNALLNTVRARVEAGESPEFELIKARVEALKSAKELKKARKKVVKAAILLNSLLGNALPGKFNIEGQFIVPQKKYDMEELMSAALKNHPVIKQRKKDLEALGYALEKEKRSILPDVTIRGYFDREIDKESYGMGLSMPIPILYRRKGEIQTARGELRRAEAELLGTKIEVSRAIEDAYSNLEIALEETRVFEEGLLNQAQEALEIVEFSYREGKSGLLDYLDAQRIYREIQLDYNMARFELSLSVADIERLAGGV</sequence>
<proteinExistence type="predicted"/>
<reference evidence="1" key="1">
    <citation type="submission" date="2018-06" db="EMBL/GenBank/DDBJ databases">
        <authorList>
            <person name="Zhirakovskaya E."/>
        </authorList>
    </citation>
    <scope>NUCLEOTIDE SEQUENCE</scope>
</reference>
<accession>A0A3B0RN30</accession>
<dbReference type="InterPro" id="IPR010131">
    <property type="entry name" value="MdtP/NodT-like"/>
</dbReference>
<dbReference type="EMBL" id="UOEA01000078">
    <property type="protein sequence ID" value="VAV84975.1"/>
    <property type="molecule type" value="Genomic_DNA"/>
</dbReference>
<name>A0A3B0RN30_9ZZZZ</name>
<dbReference type="PANTHER" id="PTHR30203">
    <property type="entry name" value="OUTER MEMBRANE CATION EFFLUX PROTEIN"/>
    <property type="match status" value="1"/>
</dbReference>
<gene>
    <name evidence="1" type="ORF">MNBD_DELTA01-2</name>
</gene>